<dbReference type="OMA" id="LYYRFRN"/>
<dbReference type="CTD" id="178517"/>
<dbReference type="GeneID" id="178517"/>
<dbReference type="WormBase" id="C49C3.8a">
    <property type="protein sequence ID" value="CE40756"/>
    <property type="gene ID" value="WBGene00008198"/>
</dbReference>
<reference evidence="1 2" key="1">
    <citation type="journal article" date="1998" name="Science">
        <title>Genome sequence of the nematode C. elegans: a platform for investigating biology.</title>
        <authorList>
            <consortium name="The C. elegans sequencing consortium"/>
            <person name="Sulson J.E."/>
            <person name="Waterston R."/>
        </authorList>
    </citation>
    <scope>NUCLEOTIDE SEQUENCE [LARGE SCALE GENOMIC DNA]</scope>
    <source>
        <strain evidence="1 2">Bristol N2</strain>
    </source>
</reference>
<keyword evidence="2" id="KW-1185">Reference proteome</keyword>
<dbReference type="eggNOG" id="ENOG502THXQ">
    <property type="taxonomic scope" value="Eukaryota"/>
</dbReference>
<dbReference type="InterPro" id="IPR053315">
    <property type="entry name" value="Peptidase_C14A"/>
</dbReference>
<dbReference type="Bgee" id="WBGene00008198">
    <property type="expression patterns" value="Expressed in pharyngeal muscle cell (C elegans) and 4 other cell types or tissues"/>
</dbReference>
<dbReference type="AlphaFoldDB" id="Q9XUF7"/>
<dbReference type="PANTHER" id="PTHR23362">
    <property type="entry name" value="L-PLASTIN-RELATED"/>
    <property type="match status" value="1"/>
</dbReference>
<evidence type="ECO:0000313" key="2">
    <source>
        <dbReference type="Proteomes" id="UP000001940"/>
    </source>
</evidence>
<name>Q9XUF7_CAEEL</name>
<sequence>MSDFLSEQILQLTTPTMKKKSKLSFSPEDDFKIWNFIAENYKNCGTFEIFTKMKDTLGFEHADRSLYYRFRNSLSSNLHLTHFDIETKLEVAKKFNLILNDQFVKDLNSTMNLIFEPNGCLASYTWKTDFLDYTLNPMELIIPYQSVIPSKTVPYRKRRMNDLEDLRKIKECSKRAFISNSDQSEVPSTSMLNSMKEMITEAVETSNKKLIEELKTSNEALVAQVANFKSKHIEQSSGKPGMRAYLEGLKGFLHHLNMPELADIKVRLNTLEKDLGDTDQPIPVQSIHSVLDIGLKLIGG</sequence>
<dbReference type="EMBL" id="BX284604">
    <property type="protein sequence ID" value="CAB05161.2"/>
    <property type="molecule type" value="Genomic_DNA"/>
</dbReference>
<dbReference type="InParanoid" id="Q9XUF7"/>
<dbReference type="AGR" id="WB:WBGene00008198"/>
<dbReference type="HOGENOM" id="CLU_1042940_0_0_1"/>
<organism evidence="1 2">
    <name type="scientific">Caenorhabditis elegans</name>
    <dbReference type="NCBI Taxonomy" id="6239"/>
    <lineage>
        <taxon>Eukaryota</taxon>
        <taxon>Metazoa</taxon>
        <taxon>Ecdysozoa</taxon>
        <taxon>Nematoda</taxon>
        <taxon>Chromadorea</taxon>
        <taxon>Rhabditida</taxon>
        <taxon>Rhabditina</taxon>
        <taxon>Rhabditomorpha</taxon>
        <taxon>Rhabditoidea</taxon>
        <taxon>Rhabditidae</taxon>
        <taxon>Peloderinae</taxon>
        <taxon>Caenorhabditis</taxon>
    </lineage>
</organism>
<dbReference type="OrthoDB" id="5796902at2759"/>
<evidence type="ECO:0000313" key="1">
    <source>
        <dbReference type="EMBL" id="CAB05161.2"/>
    </source>
</evidence>
<dbReference type="FunCoup" id="Q9XUF7">
    <property type="interactions" value="1371"/>
</dbReference>
<dbReference type="PIR" id="T20060">
    <property type="entry name" value="T20060"/>
</dbReference>
<dbReference type="UCSC" id="C49C3.8">
    <property type="organism name" value="c. elegans"/>
</dbReference>
<dbReference type="PANTHER" id="PTHR23362:SF2">
    <property type="entry name" value="PROTEIN FAR1-RELATED SEQUENCE-RELATED"/>
    <property type="match status" value="1"/>
</dbReference>
<dbReference type="KEGG" id="cel:CELE_C49C3.8"/>
<dbReference type="Proteomes" id="UP000001940">
    <property type="component" value="Chromosome IV"/>
</dbReference>
<dbReference type="SMR" id="Q9XUF7"/>
<gene>
    <name evidence="1 3" type="ORF">C49C3.8</name>
    <name evidence="1" type="ORF">CELE_C49C3.8</name>
</gene>
<accession>Q9XUF7</accession>
<dbReference type="ExpressionAtlas" id="Q9XUF7">
    <property type="expression patterns" value="baseline and differential"/>
</dbReference>
<proteinExistence type="predicted"/>
<dbReference type="RefSeq" id="NP_001255937.1">
    <property type="nucleotide sequence ID" value="NM_001269008.3"/>
</dbReference>
<protein>
    <submittedName>
        <fullName evidence="1">SPK domain-containing protein</fullName>
    </submittedName>
</protein>
<evidence type="ECO:0000313" key="3">
    <source>
        <dbReference type="WormBase" id="C49C3.8a"/>
    </source>
</evidence>
<dbReference type="PaxDb" id="6239-C49C3.8a"/>